<keyword evidence="4 7" id="KW-0808">Transferase</keyword>
<dbReference type="GO" id="GO:1904047">
    <property type="term" value="F:S-adenosyl-L-methionine binding"/>
    <property type="evidence" value="ECO:0007669"/>
    <property type="project" value="TreeGrafter"/>
</dbReference>
<dbReference type="InterPro" id="IPR029063">
    <property type="entry name" value="SAM-dependent_MTases_sf"/>
</dbReference>
<dbReference type="RefSeq" id="WP_081534018.1">
    <property type="nucleotide sequence ID" value="NZ_JACBJR010000082.1"/>
</dbReference>
<accession>A0A1V9RDN1</accession>
<evidence type="ECO:0000313" key="7">
    <source>
        <dbReference type="EMBL" id="OQQ91109.1"/>
    </source>
</evidence>
<sequence length="291" mass="34253">MPVTKSPFRYPGGKTQLSRYVRHLLDINNVHNTYIEPFAGGFGVALELLFNNDVEQIVMNDFDPSIYSIWNMILNNRDEFISLIKNTPITIEEWFYQKDIRNKLKNDSNSIENAFATFFLNRTNVSGIISAGPIGGLKQQGKYKIDCRFNKERLIDKINRIYDFRDRIILFNLDANDFIKYELPNFSNNDTFIFYDPPYFKQGQNLYLSFINEKEHDILSQNIISYSKDYKWIVTYDTESEIYDLYAPYVQSYGYNLHYYANKKRLAKEFLFANNNTIVESFGNVNLVSLN</sequence>
<dbReference type="InterPro" id="IPR023095">
    <property type="entry name" value="Ade_MeTrfase_dom_2"/>
</dbReference>
<evidence type="ECO:0000256" key="1">
    <source>
        <dbReference type="ARBA" id="ARBA00006594"/>
    </source>
</evidence>
<dbReference type="GO" id="GO:0009007">
    <property type="term" value="F:site-specific DNA-methyltransferase (adenine-specific) activity"/>
    <property type="evidence" value="ECO:0007669"/>
    <property type="project" value="UniProtKB-EC"/>
</dbReference>
<organism evidence="7 8">
    <name type="scientific">Ligilactobacillus salivarius</name>
    <dbReference type="NCBI Taxonomy" id="1624"/>
    <lineage>
        <taxon>Bacteria</taxon>
        <taxon>Bacillati</taxon>
        <taxon>Bacillota</taxon>
        <taxon>Bacilli</taxon>
        <taxon>Lactobacillales</taxon>
        <taxon>Lactobacillaceae</taxon>
        <taxon>Ligilactobacillus</taxon>
    </lineage>
</organism>
<dbReference type="InterPro" id="IPR012327">
    <property type="entry name" value="MeTrfase_D12"/>
</dbReference>
<proteinExistence type="inferred from homology"/>
<keyword evidence="3 7" id="KW-0489">Methyltransferase</keyword>
<comment type="caution">
    <text evidence="7">The sequence shown here is derived from an EMBL/GenBank/DDBJ whole genome shotgun (WGS) entry which is preliminary data.</text>
</comment>
<dbReference type="EMBL" id="NBEF01000015">
    <property type="protein sequence ID" value="OQQ91109.1"/>
    <property type="molecule type" value="Genomic_DNA"/>
</dbReference>
<dbReference type="PANTHER" id="PTHR30481:SF2">
    <property type="entry name" value="SITE-SPECIFIC DNA-METHYLTRANSFERASE (ADENINE-SPECIFIC)"/>
    <property type="match status" value="1"/>
</dbReference>
<evidence type="ECO:0000256" key="4">
    <source>
        <dbReference type="ARBA" id="ARBA00022679"/>
    </source>
</evidence>
<dbReference type="Gene3D" id="1.10.1020.10">
    <property type="entry name" value="Adenine-specific Methyltransferase, Domain 2"/>
    <property type="match status" value="1"/>
</dbReference>
<dbReference type="PIRSF" id="PIRSF000398">
    <property type="entry name" value="M_m6A_EcoRV"/>
    <property type="match status" value="1"/>
</dbReference>
<dbReference type="GO" id="GO:0032259">
    <property type="term" value="P:methylation"/>
    <property type="evidence" value="ECO:0007669"/>
    <property type="project" value="UniProtKB-KW"/>
</dbReference>
<keyword evidence="5" id="KW-0949">S-adenosyl-L-methionine</keyword>
<dbReference type="PANTHER" id="PTHR30481">
    <property type="entry name" value="DNA ADENINE METHYLASE"/>
    <property type="match status" value="1"/>
</dbReference>
<dbReference type="GO" id="GO:0006298">
    <property type="term" value="P:mismatch repair"/>
    <property type="evidence" value="ECO:0007669"/>
    <property type="project" value="TreeGrafter"/>
</dbReference>
<dbReference type="InterPro" id="IPR012263">
    <property type="entry name" value="M_m6A_EcoRV"/>
</dbReference>
<dbReference type="Proteomes" id="UP000192575">
    <property type="component" value="Unassembled WGS sequence"/>
</dbReference>
<dbReference type="GO" id="GO:0009307">
    <property type="term" value="P:DNA restriction-modification system"/>
    <property type="evidence" value="ECO:0007669"/>
    <property type="project" value="InterPro"/>
</dbReference>
<evidence type="ECO:0000313" key="8">
    <source>
        <dbReference type="Proteomes" id="UP000192575"/>
    </source>
</evidence>
<dbReference type="Gene3D" id="3.40.50.150">
    <property type="entry name" value="Vaccinia Virus protein VP39"/>
    <property type="match status" value="1"/>
</dbReference>
<gene>
    <name evidence="7" type="ORF">B6U56_03495</name>
</gene>
<dbReference type="GO" id="GO:0043565">
    <property type="term" value="F:sequence-specific DNA binding"/>
    <property type="evidence" value="ECO:0007669"/>
    <property type="project" value="TreeGrafter"/>
</dbReference>
<protein>
    <recommendedName>
        <fullName evidence="2">site-specific DNA-methyltransferase (adenine-specific)</fullName>
        <ecNumber evidence="2">2.1.1.72</ecNumber>
    </recommendedName>
</protein>
<evidence type="ECO:0000256" key="3">
    <source>
        <dbReference type="ARBA" id="ARBA00022603"/>
    </source>
</evidence>
<dbReference type="EC" id="2.1.1.72" evidence="2"/>
<reference evidence="7 8" key="1">
    <citation type="submission" date="2017-03" db="EMBL/GenBank/DDBJ databases">
        <title>Phylogenomics and comparative genomics of Lactobacillus salivarius, a mammalian gut commensal.</title>
        <authorList>
            <person name="Harris H.M."/>
        </authorList>
    </citation>
    <scope>NUCLEOTIDE SEQUENCE [LARGE SCALE GENOMIC DNA]</scope>
    <source>
        <strain evidence="7 8">JCM 1047</strain>
    </source>
</reference>
<dbReference type="PRINTS" id="PR00505">
    <property type="entry name" value="D12N6MTFRASE"/>
</dbReference>
<dbReference type="Pfam" id="PF02086">
    <property type="entry name" value="MethyltransfD12"/>
    <property type="match status" value="1"/>
</dbReference>
<dbReference type="SUPFAM" id="SSF53335">
    <property type="entry name" value="S-adenosyl-L-methionine-dependent methyltransferases"/>
    <property type="match status" value="1"/>
</dbReference>
<evidence type="ECO:0000256" key="6">
    <source>
        <dbReference type="ARBA" id="ARBA00047942"/>
    </source>
</evidence>
<name>A0A1V9RDN1_9LACO</name>
<comment type="catalytic activity">
    <reaction evidence="6">
        <text>a 2'-deoxyadenosine in DNA + S-adenosyl-L-methionine = an N(6)-methyl-2'-deoxyadenosine in DNA + S-adenosyl-L-homocysteine + H(+)</text>
        <dbReference type="Rhea" id="RHEA:15197"/>
        <dbReference type="Rhea" id="RHEA-COMP:12418"/>
        <dbReference type="Rhea" id="RHEA-COMP:12419"/>
        <dbReference type="ChEBI" id="CHEBI:15378"/>
        <dbReference type="ChEBI" id="CHEBI:57856"/>
        <dbReference type="ChEBI" id="CHEBI:59789"/>
        <dbReference type="ChEBI" id="CHEBI:90615"/>
        <dbReference type="ChEBI" id="CHEBI:90616"/>
        <dbReference type="EC" id="2.1.1.72"/>
    </reaction>
</comment>
<comment type="similarity">
    <text evidence="1">Belongs to the N(4)/N(6)-methyltransferase family.</text>
</comment>
<evidence type="ECO:0000256" key="2">
    <source>
        <dbReference type="ARBA" id="ARBA00011900"/>
    </source>
</evidence>
<dbReference type="AlphaFoldDB" id="A0A1V9RDN1"/>
<evidence type="ECO:0000256" key="5">
    <source>
        <dbReference type="ARBA" id="ARBA00022691"/>
    </source>
</evidence>